<protein>
    <recommendedName>
        <fullName evidence="3">Aminoglycoside phosphotransferase domain-containing protein</fullName>
    </recommendedName>
</protein>
<sequence>MQHDKILQAQSPFVRFKRVELQKYQKISYSEKLPGLYEDSSSEVWLIEHLDIDGHSIEAVVKAYNRTDDITPFWKAMQILFGLDLCDSYQLAKFSYPLLSQITSLKIPEVYDCLVAEDVCALVLENIKGQTYSARDSCAMTVRQLAGFLAEMHSHPVEKIGFITEENLNEPAAHANPTDQRLLKEWQTNLTKTILSLSKDIEVSEPLLAKALTDVEKVSITKLVPLMLDLRWDQFAQQDGVLMGIYDLDAFVFAPVELDFVILEYLLTPSQLQLFEKEYQLRIAGQLPCLQGVRHVYRVLLFLMNVLGESDMEKWMAQPSYFNGKDCC</sequence>
<keyword evidence="2" id="KW-1185">Reference proteome</keyword>
<dbReference type="EMBL" id="AP024202">
    <property type="protein sequence ID" value="BCN93785.1"/>
    <property type="molecule type" value="Genomic_DNA"/>
</dbReference>
<evidence type="ECO:0008006" key="3">
    <source>
        <dbReference type="Google" id="ProtNLM"/>
    </source>
</evidence>
<name>A0ABN6CXR3_9GAMM</name>
<dbReference type="InterPro" id="IPR011009">
    <property type="entry name" value="Kinase-like_dom_sf"/>
</dbReference>
<dbReference type="SUPFAM" id="SSF56112">
    <property type="entry name" value="Protein kinase-like (PK-like)"/>
    <property type="match status" value="1"/>
</dbReference>
<reference evidence="1" key="1">
    <citation type="journal article" date="2022" name="Arch. Microbiol.">
        <title>Thiomicrorhabdus immobilis sp. nov., a mesophilic sulfur-oxidizing bacterium isolated from sediment of a brackish lake in northern Japan.</title>
        <authorList>
            <person name="Kojima H."/>
            <person name="Mochizuki J."/>
            <person name="Kanda M."/>
            <person name="Watanabe T."/>
            <person name="Fukui M."/>
        </authorList>
    </citation>
    <scope>NUCLEOTIDE SEQUENCE</scope>
    <source>
        <strain evidence="1">Am19</strain>
    </source>
</reference>
<dbReference type="Proteomes" id="UP001054820">
    <property type="component" value="Chromosome"/>
</dbReference>
<dbReference type="RefSeq" id="WP_237261166.1">
    <property type="nucleotide sequence ID" value="NZ_AP024202.1"/>
</dbReference>
<gene>
    <name evidence="1" type="ORF">THMIRHAM_15700</name>
</gene>
<organism evidence="1 2">
    <name type="scientific">Thiomicrorhabdus immobilis</name>
    <dbReference type="NCBI Taxonomy" id="2791037"/>
    <lineage>
        <taxon>Bacteria</taxon>
        <taxon>Pseudomonadati</taxon>
        <taxon>Pseudomonadota</taxon>
        <taxon>Gammaproteobacteria</taxon>
        <taxon>Thiotrichales</taxon>
        <taxon>Piscirickettsiaceae</taxon>
        <taxon>Thiomicrorhabdus</taxon>
    </lineage>
</organism>
<accession>A0ABN6CXR3</accession>
<evidence type="ECO:0000313" key="2">
    <source>
        <dbReference type="Proteomes" id="UP001054820"/>
    </source>
</evidence>
<proteinExistence type="predicted"/>
<evidence type="ECO:0000313" key="1">
    <source>
        <dbReference type="EMBL" id="BCN93785.1"/>
    </source>
</evidence>